<dbReference type="GO" id="GO:0055070">
    <property type="term" value="P:copper ion homeostasis"/>
    <property type="evidence" value="ECO:0007669"/>
    <property type="project" value="InterPro"/>
</dbReference>
<dbReference type="HOGENOM" id="CLU_126878_0_0_1"/>
<dbReference type="OrthoDB" id="10251426at2759"/>
<gene>
    <name evidence="4" type="ORF">CAPTEDRAFT_113876</name>
</gene>
<feature type="domain" description="COMM" evidence="3">
    <location>
        <begin position="115"/>
        <end position="179"/>
    </location>
</feature>
<evidence type="ECO:0000313" key="5">
    <source>
        <dbReference type="EnsemblMetazoa" id="CapteP113876"/>
    </source>
</evidence>
<dbReference type="AlphaFoldDB" id="R7T530"/>
<dbReference type="EMBL" id="KB311970">
    <property type="protein sequence ID" value="ELT88123.1"/>
    <property type="molecule type" value="Genomic_DNA"/>
</dbReference>
<dbReference type="PANTHER" id="PTHR21199">
    <property type="entry name" value="COMM DOMAIN-CONTAINING PROTEIN 1"/>
    <property type="match status" value="1"/>
</dbReference>
<dbReference type="EnsemblMetazoa" id="CapteT113876">
    <property type="protein sequence ID" value="CapteP113876"/>
    <property type="gene ID" value="CapteG113876"/>
</dbReference>
<dbReference type="GO" id="GO:2000009">
    <property type="term" value="P:negative regulation of protein localization to cell surface"/>
    <property type="evidence" value="ECO:0007669"/>
    <property type="project" value="TreeGrafter"/>
</dbReference>
<organism evidence="4">
    <name type="scientific">Capitella teleta</name>
    <name type="common">Polychaete worm</name>
    <dbReference type="NCBI Taxonomy" id="283909"/>
    <lineage>
        <taxon>Eukaryota</taxon>
        <taxon>Metazoa</taxon>
        <taxon>Spiralia</taxon>
        <taxon>Lophotrochozoa</taxon>
        <taxon>Annelida</taxon>
        <taxon>Polychaeta</taxon>
        <taxon>Sedentaria</taxon>
        <taxon>Scolecida</taxon>
        <taxon>Capitellidae</taxon>
        <taxon>Capitella</taxon>
    </lineage>
</organism>
<dbReference type="InterPro" id="IPR033776">
    <property type="entry name" value="COMMD1_N"/>
</dbReference>
<keyword evidence="6" id="KW-1185">Reference proteome</keyword>
<reference evidence="6" key="1">
    <citation type="submission" date="2012-12" db="EMBL/GenBank/DDBJ databases">
        <authorList>
            <person name="Hellsten U."/>
            <person name="Grimwood J."/>
            <person name="Chapman J.A."/>
            <person name="Shapiro H."/>
            <person name="Aerts A."/>
            <person name="Otillar R.P."/>
            <person name="Terry A.Y."/>
            <person name="Boore J.L."/>
            <person name="Simakov O."/>
            <person name="Marletaz F."/>
            <person name="Cho S.-J."/>
            <person name="Edsinger-Gonzales E."/>
            <person name="Havlak P."/>
            <person name="Kuo D.-H."/>
            <person name="Larsson T."/>
            <person name="Lv J."/>
            <person name="Arendt D."/>
            <person name="Savage R."/>
            <person name="Osoegawa K."/>
            <person name="de Jong P."/>
            <person name="Lindberg D.R."/>
            <person name="Seaver E.C."/>
            <person name="Weisblat D.A."/>
            <person name="Putnam N.H."/>
            <person name="Grigoriev I.V."/>
            <person name="Rokhsar D.S."/>
        </authorList>
    </citation>
    <scope>NUCLEOTIDE SEQUENCE</scope>
    <source>
        <strain evidence="6">I ESC-2004</strain>
    </source>
</reference>
<evidence type="ECO:0000259" key="3">
    <source>
        <dbReference type="PROSITE" id="PS51269"/>
    </source>
</evidence>
<comment type="similarity">
    <text evidence="2">Belongs to the COMM domain-containing protein 1 family.</text>
</comment>
<evidence type="ECO:0000256" key="1">
    <source>
        <dbReference type="ARBA" id="ARBA00016551"/>
    </source>
</evidence>
<dbReference type="InterPro" id="IPR017920">
    <property type="entry name" value="COMM"/>
</dbReference>
<protein>
    <recommendedName>
        <fullName evidence="1">COMM domain-containing protein 1</fullName>
    </recommendedName>
</protein>
<reference evidence="4 6" key="2">
    <citation type="journal article" date="2013" name="Nature">
        <title>Insights into bilaterian evolution from three spiralian genomes.</title>
        <authorList>
            <person name="Simakov O."/>
            <person name="Marletaz F."/>
            <person name="Cho S.J."/>
            <person name="Edsinger-Gonzales E."/>
            <person name="Havlak P."/>
            <person name="Hellsten U."/>
            <person name="Kuo D.H."/>
            <person name="Larsson T."/>
            <person name="Lv J."/>
            <person name="Arendt D."/>
            <person name="Savage R."/>
            <person name="Osoegawa K."/>
            <person name="de Jong P."/>
            <person name="Grimwood J."/>
            <person name="Chapman J.A."/>
            <person name="Shapiro H."/>
            <person name="Aerts A."/>
            <person name="Otillar R.P."/>
            <person name="Terry A.Y."/>
            <person name="Boore J.L."/>
            <person name="Grigoriev I.V."/>
            <person name="Lindberg D.R."/>
            <person name="Seaver E.C."/>
            <person name="Weisblat D.A."/>
            <person name="Putnam N.H."/>
            <person name="Rokhsar D.S."/>
        </authorList>
    </citation>
    <scope>NUCLEOTIDE SEQUENCE</scope>
    <source>
        <strain evidence="4 6">I ESC-2004</strain>
    </source>
</reference>
<dbReference type="InterPro" id="IPR037351">
    <property type="entry name" value="Murr1"/>
</dbReference>
<evidence type="ECO:0000313" key="4">
    <source>
        <dbReference type="EMBL" id="ELT88123.1"/>
    </source>
</evidence>
<dbReference type="OMA" id="DMKWRID"/>
<dbReference type="EMBL" id="AMQN01015504">
    <property type="status" value="NOT_ANNOTATED_CDS"/>
    <property type="molecule type" value="Genomic_DNA"/>
</dbReference>
<dbReference type="Proteomes" id="UP000014760">
    <property type="component" value="Unassembled WGS sequence"/>
</dbReference>
<dbReference type="PROSITE" id="PS51269">
    <property type="entry name" value="COMM"/>
    <property type="match status" value="1"/>
</dbReference>
<reference evidence="5" key="3">
    <citation type="submission" date="2015-06" db="UniProtKB">
        <authorList>
            <consortium name="EnsemblMetazoa"/>
        </authorList>
    </citation>
    <scope>IDENTIFICATION</scope>
</reference>
<dbReference type="STRING" id="283909.R7T530"/>
<dbReference type="GO" id="GO:0032434">
    <property type="term" value="P:regulation of proteasomal ubiquitin-dependent protein catabolic process"/>
    <property type="evidence" value="ECO:0007669"/>
    <property type="project" value="TreeGrafter"/>
</dbReference>
<dbReference type="PANTHER" id="PTHR21199:SF1">
    <property type="entry name" value="COMM DOMAIN-CONTAINING PROTEIN 1"/>
    <property type="match status" value="1"/>
</dbReference>
<name>R7T530_CAPTE</name>
<dbReference type="GO" id="GO:0031398">
    <property type="term" value="P:positive regulation of protein ubiquitination"/>
    <property type="evidence" value="ECO:0007669"/>
    <property type="project" value="TreeGrafter"/>
</dbReference>
<dbReference type="Pfam" id="PF07258">
    <property type="entry name" value="COMM_domain"/>
    <property type="match status" value="1"/>
</dbReference>
<evidence type="ECO:0000256" key="2">
    <source>
        <dbReference type="ARBA" id="ARBA00093455"/>
    </source>
</evidence>
<dbReference type="Pfam" id="PF17221">
    <property type="entry name" value="COMMD1_N"/>
    <property type="match status" value="1"/>
</dbReference>
<sequence length="185" mass="21541">MTDENRNYLGLLNGLARHYYYGDKDITPEYLKSELYQSMNDEEFQHLLTKSRGIIKSMASSDMDSKQSETFLASQVKKKDSNFSESQAKVMLKFWRNHKDRVHESLAQRCIWSDKLKNLSWRIDIQSKGKHVEQINVPTAIVELQLENNTQEEMSEVCDQVFLLIRIFSSIRKLGDCCQIHISGS</sequence>
<evidence type="ECO:0000313" key="6">
    <source>
        <dbReference type="Proteomes" id="UP000014760"/>
    </source>
</evidence>
<accession>R7T530</accession>
<dbReference type="GO" id="GO:0005768">
    <property type="term" value="C:endosome"/>
    <property type="evidence" value="ECO:0007669"/>
    <property type="project" value="TreeGrafter"/>
</dbReference>
<proteinExistence type="inferred from homology"/>
<dbReference type="GO" id="GO:1902306">
    <property type="term" value="P:negative regulation of sodium ion transmembrane transport"/>
    <property type="evidence" value="ECO:0007669"/>
    <property type="project" value="TreeGrafter"/>
</dbReference>